<keyword evidence="2" id="KW-1185">Reference proteome</keyword>
<dbReference type="PANTHER" id="PTHR30217:SF10">
    <property type="entry name" value="23S RRNA 5-HYDROXYCYTIDINE C2501 SYNTHASE"/>
    <property type="match status" value="1"/>
</dbReference>
<dbReference type="STRING" id="647113.Metok_0805"/>
<sequence length="345" mass="40175">MFSIPHPGNFESLRIIVNEIKKYQKNCKNCKTDKNIRKINNKKMNDKFEVYMGYADFIGTGRATLYKPPLEDIKRQIEYAHKNKIRFEVTINSACMGALHLTPNGINYIKKLFSIFSDMNLDSVTLADPYLIDLANDCGLKANVSCIALVDSPQKAEFYDSKEVYAITLDSSINRHFDIIENIRDSVSCKLKILVNEACLYKCPMRAQHFNFFSHANIQNVPVLDDYYYNRCISMRVRDKSLIIKSPFIRPEDLGVYDKLVDIYKLSGRSHPIGWIRRVLNAYLNRNYDGNLMELLDCPRELESHYYIDNKLLDGAIEKWKTCDKFCNRCNYCKDLEEKVVKVKK</sequence>
<dbReference type="GeneID" id="10772956"/>
<dbReference type="eggNOG" id="arCOG03202">
    <property type="taxonomic scope" value="Archaea"/>
</dbReference>
<evidence type="ECO:0000313" key="1">
    <source>
        <dbReference type="EMBL" id="AEH06782.1"/>
    </source>
</evidence>
<protein>
    <submittedName>
        <fullName evidence="1">Peptidase U32</fullName>
    </submittedName>
</protein>
<dbReference type="AlphaFoldDB" id="F8AM92"/>
<reference evidence="1" key="1">
    <citation type="submission" date="2011-05" db="EMBL/GenBank/DDBJ databases">
        <title>Complete sequence of chromosome of Methanothermococcus okinawensis IH1.</title>
        <authorList>
            <consortium name="US DOE Joint Genome Institute"/>
            <person name="Lucas S."/>
            <person name="Han J."/>
            <person name="Lapidus A."/>
            <person name="Cheng J.-F."/>
            <person name="Goodwin L."/>
            <person name="Pitluck S."/>
            <person name="Peters L."/>
            <person name="Mikhailova N."/>
            <person name="Held B."/>
            <person name="Han C."/>
            <person name="Tapia R."/>
            <person name="Land M."/>
            <person name="Hauser L."/>
            <person name="Kyrpides N."/>
            <person name="Ivanova N."/>
            <person name="Pagani I."/>
            <person name="Sieprawska-Lupa M."/>
            <person name="Takai K."/>
            <person name="Miyazaki J."/>
            <person name="Whitman W."/>
            <person name="Woyke T."/>
        </authorList>
    </citation>
    <scope>NUCLEOTIDE SEQUENCE</scope>
    <source>
        <strain evidence="1">IH1</strain>
    </source>
</reference>
<dbReference type="RefSeq" id="WP_013866967.1">
    <property type="nucleotide sequence ID" value="NC_015636.1"/>
</dbReference>
<name>F8AM92_METOI</name>
<dbReference type="OrthoDB" id="120329at2157"/>
<dbReference type="KEGG" id="mok:Metok_0805"/>
<accession>F8AM92</accession>
<evidence type="ECO:0000313" key="2">
    <source>
        <dbReference type="Proteomes" id="UP000009296"/>
    </source>
</evidence>
<gene>
    <name evidence="1" type="ordered locus">Metok_0805</name>
</gene>
<dbReference type="Proteomes" id="UP000009296">
    <property type="component" value="Chromosome"/>
</dbReference>
<dbReference type="EMBL" id="CP002792">
    <property type="protein sequence ID" value="AEH06782.1"/>
    <property type="molecule type" value="Genomic_DNA"/>
</dbReference>
<dbReference type="PANTHER" id="PTHR30217">
    <property type="entry name" value="PEPTIDASE U32 FAMILY"/>
    <property type="match status" value="1"/>
</dbReference>
<dbReference type="InterPro" id="IPR051454">
    <property type="entry name" value="RNA/ubiquinone_mod_enzymes"/>
</dbReference>
<dbReference type="HOGENOM" id="CLU_053295_0_0_2"/>
<proteinExistence type="predicted"/>
<organism evidence="1 2">
    <name type="scientific">Methanothermococcus okinawensis (strain DSM 14208 / JCM 11175 / IH1)</name>
    <dbReference type="NCBI Taxonomy" id="647113"/>
    <lineage>
        <taxon>Archaea</taxon>
        <taxon>Methanobacteriati</taxon>
        <taxon>Methanobacteriota</taxon>
        <taxon>Methanomada group</taxon>
        <taxon>Methanococci</taxon>
        <taxon>Methanococcales</taxon>
        <taxon>Methanococcaceae</taxon>
        <taxon>Methanothermococcus</taxon>
    </lineage>
</organism>